<comment type="pathway">
    <text evidence="1 12">Lipid metabolism; fatty acid biosynthesis.</text>
</comment>
<dbReference type="HAMAP" id="MF_01815">
    <property type="entry name" value="FabH"/>
    <property type="match status" value="1"/>
</dbReference>
<evidence type="ECO:0000256" key="6">
    <source>
        <dbReference type="ARBA" id="ARBA00022832"/>
    </source>
</evidence>
<dbReference type="GO" id="GO:0004315">
    <property type="term" value="F:3-oxoacyl-[acyl-carrier-protein] synthase activity"/>
    <property type="evidence" value="ECO:0007669"/>
    <property type="project" value="InterPro"/>
</dbReference>
<dbReference type="EC" id="2.3.1.180" evidence="3 12"/>
<keyword evidence="9 12" id="KW-0511">Multifunctional enzyme</keyword>
<comment type="catalytic activity">
    <reaction evidence="11">
        <text>malonyl-[ACP] + acetyl-CoA + H(+) = 3-oxobutanoyl-[ACP] + CO2 + CoA</text>
        <dbReference type="Rhea" id="RHEA:12080"/>
        <dbReference type="Rhea" id="RHEA-COMP:9623"/>
        <dbReference type="Rhea" id="RHEA-COMP:9625"/>
        <dbReference type="ChEBI" id="CHEBI:15378"/>
        <dbReference type="ChEBI" id="CHEBI:16526"/>
        <dbReference type="ChEBI" id="CHEBI:57287"/>
        <dbReference type="ChEBI" id="CHEBI:57288"/>
        <dbReference type="ChEBI" id="CHEBI:78449"/>
        <dbReference type="ChEBI" id="CHEBI:78450"/>
        <dbReference type="EC" id="2.3.1.180"/>
    </reaction>
    <physiologicalReaction direction="left-to-right" evidence="11">
        <dbReference type="Rhea" id="RHEA:12081"/>
    </physiologicalReaction>
</comment>
<evidence type="ECO:0000313" key="15">
    <source>
        <dbReference type="EMBL" id="SAM66563.1"/>
    </source>
</evidence>
<keyword evidence="8 12" id="KW-0275">Fatty acid biosynthesis</keyword>
<evidence type="ECO:0000259" key="13">
    <source>
        <dbReference type="Pfam" id="PF08541"/>
    </source>
</evidence>
<keyword evidence="10 12" id="KW-0012">Acyltransferase</keyword>
<evidence type="ECO:0000259" key="14">
    <source>
        <dbReference type="Pfam" id="PF08545"/>
    </source>
</evidence>
<dbReference type="Proteomes" id="UP000190837">
    <property type="component" value="Unassembled WGS sequence"/>
</dbReference>
<dbReference type="NCBIfam" id="TIGR00747">
    <property type="entry name" value="fabH"/>
    <property type="match status" value="1"/>
</dbReference>
<reference evidence="16" key="1">
    <citation type="submission" date="2016-04" db="EMBL/GenBank/DDBJ databases">
        <authorList>
            <person name="Tagini F."/>
        </authorList>
    </citation>
    <scope>NUCLEOTIDE SEQUENCE [LARGE SCALE GENOMIC DNA]</scope>
    <source>
        <strain evidence="16">CHUV0807</strain>
    </source>
</reference>
<dbReference type="InterPro" id="IPR016039">
    <property type="entry name" value="Thiolase-like"/>
</dbReference>
<evidence type="ECO:0000256" key="2">
    <source>
        <dbReference type="ARBA" id="ARBA00008642"/>
    </source>
</evidence>
<evidence type="ECO:0000256" key="3">
    <source>
        <dbReference type="ARBA" id="ARBA00012333"/>
    </source>
</evidence>
<evidence type="ECO:0000256" key="10">
    <source>
        <dbReference type="ARBA" id="ARBA00023315"/>
    </source>
</evidence>
<accession>A0A1C3H565</accession>
<feature type="active site" evidence="12">
    <location>
        <position position="113"/>
    </location>
</feature>
<name>A0A1C3H565_9GAMM</name>
<comment type="subunit">
    <text evidence="12">Homodimer.</text>
</comment>
<dbReference type="InterPro" id="IPR004655">
    <property type="entry name" value="FabH"/>
</dbReference>
<dbReference type="Gene3D" id="3.40.47.10">
    <property type="match status" value="1"/>
</dbReference>
<dbReference type="SUPFAM" id="SSF53901">
    <property type="entry name" value="Thiolase-like"/>
    <property type="match status" value="1"/>
</dbReference>
<evidence type="ECO:0000256" key="7">
    <source>
        <dbReference type="ARBA" id="ARBA00023098"/>
    </source>
</evidence>
<evidence type="ECO:0000256" key="1">
    <source>
        <dbReference type="ARBA" id="ARBA00005194"/>
    </source>
</evidence>
<dbReference type="RefSeq" id="WP_079541096.1">
    <property type="nucleotide sequence ID" value="NZ_FKLO01000054.1"/>
</dbReference>
<evidence type="ECO:0000256" key="8">
    <source>
        <dbReference type="ARBA" id="ARBA00023160"/>
    </source>
</evidence>
<comment type="domain">
    <text evidence="12">The last Arg residue of the ACP-binding site is essential for the weak association between ACP/AcpP and FabH.</text>
</comment>
<evidence type="ECO:0000256" key="9">
    <source>
        <dbReference type="ARBA" id="ARBA00023268"/>
    </source>
</evidence>
<evidence type="ECO:0000256" key="4">
    <source>
        <dbReference type="ARBA" id="ARBA00022516"/>
    </source>
</evidence>
<dbReference type="GO" id="GO:0033818">
    <property type="term" value="F:beta-ketoacyl-acyl-carrier-protein synthase III activity"/>
    <property type="evidence" value="ECO:0007669"/>
    <property type="project" value="UniProtKB-UniRule"/>
</dbReference>
<feature type="domain" description="Beta-ketoacyl-[acyl-carrier-protein] synthase III N-terminal" evidence="14">
    <location>
        <begin position="107"/>
        <end position="184"/>
    </location>
</feature>
<dbReference type="FunFam" id="3.40.47.10:FF:000004">
    <property type="entry name" value="3-oxoacyl-[acyl-carrier-protein] synthase 3"/>
    <property type="match status" value="1"/>
</dbReference>
<organism evidence="15 16">
    <name type="scientific">Cardiobacterium hominis</name>
    <dbReference type="NCBI Taxonomy" id="2718"/>
    <lineage>
        <taxon>Bacteria</taxon>
        <taxon>Pseudomonadati</taxon>
        <taxon>Pseudomonadota</taxon>
        <taxon>Gammaproteobacteria</taxon>
        <taxon>Cardiobacteriales</taxon>
        <taxon>Cardiobacteriaceae</taxon>
        <taxon>Cardiobacterium</taxon>
    </lineage>
</organism>
<dbReference type="EMBL" id="FKLO01000054">
    <property type="protein sequence ID" value="SAM66563.1"/>
    <property type="molecule type" value="Genomic_DNA"/>
</dbReference>
<dbReference type="Pfam" id="PF08545">
    <property type="entry name" value="ACP_syn_III"/>
    <property type="match status" value="1"/>
</dbReference>
<dbReference type="Pfam" id="PF08541">
    <property type="entry name" value="ACP_syn_III_C"/>
    <property type="match status" value="1"/>
</dbReference>
<dbReference type="AlphaFoldDB" id="A0A1C3H565"/>
<dbReference type="InterPro" id="IPR013751">
    <property type="entry name" value="ACP_syn_III_N"/>
</dbReference>
<gene>
    <name evidence="12" type="primary">fabH</name>
    <name evidence="15" type="ORF">CHUV0807_1644</name>
</gene>
<evidence type="ECO:0000256" key="12">
    <source>
        <dbReference type="HAMAP-Rule" id="MF_01815"/>
    </source>
</evidence>
<dbReference type="PANTHER" id="PTHR43091:SF1">
    <property type="entry name" value="BETA-KETOACYL-[ACYL-CARRIER-PROTEIN] SYNTHASE III, CHLOROPLASTIC"/>
    <property type="match status" value="1"/>
</dbReference>
<dbReference type="NCBIfam" id="NF006829">
    <property type="entry name" value="PRK09352.1"/>
    <property type="match status" value="1"/>
</dbReference>
<dbReference type="CDD" id="cd00830">
    <property type="entry name" value="KAS_III"/>
    <property type="match status" value="1"/>
</dbReference>
<dbReference type="InterPro" id="IPR013747">
    <property type="entry name" value="ACP_syn_III_C"/>
</dbReference>
<keyword evidence="5 12" id="KW-0808">Transferase</keyword>
<keyword evidence="6 12" id="KW-0276">Fatty acid metabolism</keyword>
<protein>
    <recommendedName>
        <fullName evidence="3 12">Beta-ketoacyl-[acyl-carrier-protein] synthase III</fullName>
        <shortName evidence="12">Beta-ketoacyl-ACP synthase III</shortName>
        <shortName evidence="12">KAS III</shortName>
        <ecNumber evidence="3 12">2.3.1.180</ecNumber>
    </recommendedName>
    <alternativeName>
        <fullName evidence="12">3-oxoacyl-[acyl-carrier-protein] synthase 3</fullName>
    </alternativeName>
    <alternativeName>
        <fullName evidence="12">3-oxoacyl-[acyl-carrier-protein] synthase III</fullName>
    </alternativeName>
</protein>
<keyword evidence="7 12" id="KW-0443">Lipid metabolism</keyword>
<evidence type="ECO:0000313" key="16">
    <source>
        <dbReference type="Proteomes" id="UP000190837"/>
    </source>
</evidence>
<dbReference type="GO" id="GO:0005737">
    <property type="term" value="C:cytoplasm"/>
    <property type="evidence" value="ECO:0007669"/>
    <property type="project" value="UniProtKB-SubCell"/>
</dbReference>
<feature type="active site" evidence="12">
    <location>
        <position position="249"/>
    </location>
</feature>
<keyword evidence="12" id="KW-0963">Cytoplasm</keyword>
<feature type="active site" evidence="12">
    <location>
        <position position="279"/>
    </location>
</feature>
<dbReference type="UniPathway" id="UPA00094"/>
<proteinExistence type="inferred from homology"/>
<dbReference type="PANTHER" id="PTHR43091">
    <property type="entry name" value="3-OXOACYL-[ACYL-CARRIER-PROTEIN] SYNTHASE"/>
    <property type="match status" value="1"/>
</dbReference>
<comment type="function">
    <text evidence="12">Catalyzes the condensation reaction of fatty acid synthesis by the addition to an acyl acceptor of two carbons from malonyl-ACP. Catalyzes the first condensation reaction which initiates fatty acid synthesis and may therefore play a role in governing the total rate of fatty acid production. Possesses both acetoacetyl-ACP synthase and acetyl transacylase activities. Its substrate specificity determines the biosynthesis of branched-chain and/or straight-chain of fatty acids.</text>
</comment>
<evidence type="ECO:0000256" key="5">
    <source>
        <dbReference type="ARBA" id="ARBA00022679"/>
    </source>
</evidence>
<feature type="region of interest" description="ACP-binding" evidence="12">
    <location>
        <begin position="250"/>
        <end position="254"/>
    </location>
</feature>
<sequence>MIYSKILSTGSYLPQRIMTNQEFAERMDTSDEWIRTRTGIAQRHIAAPDESSTDLAYQAARDALQRADIDPATLDLIIVATSTPEHIFPSNASQLQTRLGCQTIAAFDMQAACSGFIFARATADNFIRAGSCKRALVIGAELFSNILDWSDRSTSILFGDGAGAVILEAADEPGIHGSVLHSDGRYKDLLLVPRGSGSAADTMGDRLPFVHMEGREVFKVAVRTLSGLVTELLEQQQMQAEDIDFLIPHQANLRIIKATAEHLNLPLEKVILTVAEHANTSAASIPLALDYGIKNGTIRRGHKLLLEAFGGGFVWGGSIITY</sequence>
<comment type="subcellular location">
    <subcellularLocation>
        <location evidence="12">Cytoplasm</location>
    </subcellularLocation>
</comment>
<evidence type="ECO:0000256" key="11">
    <source>
        <dbReference type="ARBA" id="ARBA00051096"/>
    </source>
</evidence>
<dbReference type="GO" id="GO:0006633">
    <property type="term" value="P:fatty acid biosynthetic process"/>
    <property type="evidence" value="ECO:0007669"/>
    <property type="project" value="UniProtKB-UniRule"/>
</dbReference>
<keyword evidence="4 12" id="KW-0444">Lipid biosynthesis</keyword>
<feature type="domain" description="Beta-ketoacyl-[acyl-carrier-protein] synthase III C-terminal" evidence="13">
    <location>
        <begin position="233"/>
        <end position="321"/>
    </location>
</feature>
<comment type="similarity">
    <text evidence="2 12">Belongs to the thiolase-like superfamily. FabH family.</text>
</comment>